<dbReference type="AlphaFoldDB" id="A0AAV2F8C2"/>
<keyword evidence="3" id="KW-1185">Reference proteome</keyword>
<name>A0AAV2F8C2_9ROSI</name>
<sequence>MGMKTYRKQAPIGSPYTPLAQVLVAAARKWRVDATQGECSMCHEEEEEEEEGSDVETNGNKRRKARLGWTTQFRFLERGAIIDAPCTATSPQGRNLWRLCTVNQVEEVKLVLRPVVN</sequence>
<dbReference type="EMBL" id="OZ034819">
    <property type="protein sequence ID" value="CAL1394455.1"/>
    <property type="molecule type" value="Genomic_DNA"/>
</dbReference>
<protein>
    <submittedName>
        <fullName evidence="2">Uncharacterized protein</fullName>
    </submittedName>
</protein>
<evidence type="ECO:0000313" key="3">
    <source>
        <dbReference type="Proteomes" id="UP001497516"/>
    </source>
</evidence>
<evidence type="ECO:0000256" key="1">
    <source>
        <dbReference type="SAM" id="MobiDB-lite"/>
    </source>
</evidence>
<gene>
    <name evidence="2" type="ORF">LTRI10_LOCUS34958</name>
</gene>
<dbReference type="Proteomes" id="UP001497516">
    <property type="component" value="Chromosome 6"/>
</dbReference>
<evidence type="ECO:0000313" key="2">
    <source>
        <dbReference type="EMBL" id="CAL1394455.1"/>
    </source>
</evidence>
<feature type="region of interest" description="Disordered" evidence="1">
    <location>
        <begin position="41"/>
        <end position="61"/>
    </location>
</feature>
<accession>A0AAV2F8C2</accession>
<reference evidence="2 3" key="1">
    <citation type="submission" date="2024-04" db="EMBL/GenBank/DDBJ databases">
        <authorList>
            <person name="Fracassetti M."/>
        </authorList>
    </citation>
    <scope>NUCLEOTIDE SEQUENCE [LARGE SCALE GENOMIC DNA]</scope>
</reference>
<proteinExistence type="predicted"/>
<dbReference type="Gene3D" id="1.20.1250.20">
    <property type="entry name" value="MFS general substrate transporter like domains"/>
    <property type="match status" value="1"/>
</dbReference>
<dbReference type="InterPro" id="IPR036259">
    <property type="entry name" value="MFS_trans_sf"/>
</dbReference>
<organism evidence="2 3">
    <name type="scientific">Linum trigynum</name>
    <dbReference type="NCBI Taxonomy" id="586398"/>
    <lineage>
        <taxon>Eukaryota</taxon>
        <taxon>Viridiplantae</taxon>
        <taxon>Streptophyta</taxon>
        <taxon>Embryophyta</taxon>
        <taxon>Tracheophyta</taxon>
        <taxon>Spermatophyta</taxon>
        <taxon>Magnoliopsida</taxon>
        <taxon>eudicotyledons</taxon>
        <taxon>Gunneridae</taxon>
        <taxon>Pentapetalae</taxon>
        <taxon>rosids</taxon>
        <taxon>fabids</taxon>
        <taxon>Malpighiales</taxon>
        <taxon>Linaceae</taxon>
        <taxon>Linum</taxon>
    </lineage>
</organism>
<feature type="compositionally biased region" description="Acidic residues" evidence="1">
    <location>
        <begin position="44"/>
        <end position="54"/>
    </location>
</feature>